<dbReference type="Pfam" id="PF00560">
    <property type="entry name" value="LRR_1"/>
    <property type="match status" value="1"/>
</dbReference>
<dbReference type="SUPFAM" id="SSF48726">
    <property type="entry name" value="Immunoglobulin"/>
    <property type="match status" value="1"/>
</dbReference>
<dbReference type="Gene3D" id="2.60.40.10">
    <property type="entry name" value="Immunoglobulins"/>
    <property type="match status" value="1"/>
</dbReference>
<keyword evidence="5" id="KW-0812">Transmembrane</keyword>
<name>A0A158PPY7_BRUPA</name>
<feature type="transmembrane region" description="Helical" evidence="5">
    <location>
        <begin position="383"/>
        <end position="408"/>
    </location>
</feature>
<dbReference type="SMART" id="SM00369">
    <property type="entry name" value="LRR_TYP"/>
    <property type="match status" value="3"/>
</dbReference>
<protein>
    <submittedName>
        <fullName evidence="9">Ig-like domain-containing protein</fullName>
    </submittedName>
</protein>
<accession>A0A158PPY7</accession>
<dbReference type="PRINTS" id="PR00019">
    <property type="entry name" value="LEURICHRPT"/>
</dbReference>
<evidence type="ECO:0000256" key="3">
    <source>
        <dbReference type="ARBA" id="ARBA00022737"/>
    </source>
</evidence>
<keyword evidence="5" id="KW-1133">Transmembrane helix</keyword>
<dbReference type="Pfam" id="PF07679">
    <property type="entry name" value="I-set"/>
    <property type="match status" value="1"/>
</dbReference>
<keyword evidence="2" id="KW-0732">Signal</keyword>
<keyword evidence="8" id="KW-1185">Reference proteome</keyword>
<evidence type="ECO:0000256" key="5">
    <source>
        <dbReference type="SAM" id="Phobius"/>
    </source>
</evidence>
<dbReference type="InterPro" id="IPR001611">
    <property type="entry name" value="Leu-rich_rpt"/>
</dbReference>
<evidence type="ECO:0000256" key="1">
    <source>
        <dbReference type="ARBA" id="ARBA00022614"/>
    </source>
</evidence>
<dbReference type="SMART" id="SM00409">
    <property type="entry name" value="IG"/>
    <property type="match status" value="1"/>
</dbReference>
<keyword evidence="3" id="KW-0677">Repeat</keyword>
<dbReference type="PANTHER" id="PTHR24366:SF96">
    <property type="entry name" value="LEUCINE RICH REPEAT CONTAINING 53"/>
    <property type="match status" value="1"/>
</dbReference>
<dbReference type="InterPro" id="IPR007110">
    <property type="entry name" value="Ig-like_dom"/>
</dbReference>
<dbReference type="PROSITE" id="PS50835">
    <property type="entry name" value="IG_LIKE"/>
    <property type="match status" value="1"/>
</dbReference>
<evidence type="ECO:0000256" key="4">
    <source>
        <dbReference type="ARBA" id="ARBA00023157"/>
    </source>
</evidence>
<dbReference type="SUPFAM" id="SSF52058">
    <property type="entry name" value="L domain-like"/>
    <property type="match status" value="1"/>
</dbReference>
<dbReference type="InterPro" id="IPR032675">
    <property type="entry name" value="LRR_dom_sf"/>
</dbReference>
<sequence>MTILIRSDIINNGPNNGSNCRQFTQNNRRVYECINVKFQNILRVPPGTMVLRILNSMIKQLSSLNNIEIVTVMMNFCNLSDISPEAFIFATNLRKLDLSHNLLRTLEFKSDSSFFIQNLIISYNDFMTIPLLYSLQQLRHLDISHNKIRYLHGYDLLLPKLEVVDLSHNQLHAVKPTNFGNMIRVIELDGCPWRCDCHLRDFISFQRKTLNAKSSQCYEPAQIHGISWDDLSLEDFACGPVIEGPLQEKLQAKEGEAISFLCIVWGNPKPVVQWYKNGFALRLLYSDDDRIAVEDAASSNETYHLMHIRQTLPEDEATYWCRATTGFLVSTKRFDLRISSMRRLNTNEKDDQMLSPNTAVGIFTEFRGENGGWKEAVLQSWSIWQLMLFAVVLFAVVLFFVTCTLMFISWYQIKNHHETFSNQLKEVEVFKAAKPMAHSTLEVISMQNEFSELSQIQKLKSLLLQKEEALLGINSSGSANKLIRKAPLAQCDRDTSILPLVQTSL</sequence>
<evidence type="ECO:0000313" key="8">
    <source>
        <dbReference type="Proteomes" id="UP000278627"/>
    </source>
</evidence>
<dbReference type="EMBL" id="UZAD01000024">
    <property type="protein sequence ID" value="VDN81705.1"/>
    <property type="molecule type" value="Genomic_DNA"/>
</dbReference>
<evidence type="ECO:0000313" key="9">
    <source>
        <dbReference type="WBParaSite" id="BPAG_0000051801-mRNA-1"/>
    </source>
</evidence>
<dbReference type="SMART" id="SM00365">
    <property type="entry name" value="LRR_SD22"/>
    <property type="match status" value="3"/>
</dbReference>
<evidence type="ECO:0000313" key="7">
    <source>
        <dbReference type="EMBL" id="VDN81705.1"/>
    </source>
</evidence>
<dbReference type="Pfam" id="PF13516">
    <property type="entry name" value="LRR_6"/>
    <property type="match status" value="1"/>
</dbReference>
<keyword evidence="5" id="KW-0472">Membrane</keyword>
<dbReference type="InterPro" id="IPR013098">
    <property type="entry name" value="Ig_I-set"/>
</dbReference>
<evidence type="ECO:0000259" key="6">
    <source>
        <dbReference type="PROSITE" id="PS50835"/>
    </source>
</evidence>
<keyword evidence="1" id="KW-0433">Leucine-rich repeat</keyword>
<gene>
    <name evidence="7" type="ORF">BPAG_LOCUS519</name>
</gene>
<dbReference type="InterPro" id="IPR003599">
    <property type="entry name" value="Ig_sub"/>
</dbReference>
<organism evidence="9">
    <name type="scientific">Brugia pahangi</name>
    <name type="common">Filarial nematode worm</name>
    <dbReference type="NCBI Taxonomy" id="6280"/>
    <lineage>
        <taxon>Eukaryota</taxon>
        <taxon>Metazoa</taxon>
        <taxon>Ecdysozoa</taxon>
        <taxon>Nematoda</taxon>
        <taxon>Chromadorea</taxon>
        <taxon>Rhabditida</taxon>
        <taxon>Spirurina</taxon>
        <taxon>Spiruromorpha</taxon>
        <taxon>Filarioidea</taxon>
        <taxon>Onchocercidae</taxon>
        <taxon>Brugia</taxon>
    </lineage>
</organism>
<dbReference type="AlphaFoldDB" id="A0A158PPY7"/>
<dbReference type="SMART" id="SM00408">
    <property type="entry name" value="IGc2"/>
    <property type="match status" value="1"/>
</dbReference>
<dbReference type="InterPro" id="IPR003591">
    <property type="entry name" value="Leu-rich_rpt_typical-subtyp"/>
</dbReference>
<dbReference type="InterPro" id="IPR003598">
    <property type="entry name" value="Ig_sub2"/>
</dbReference>
<dbReference type="InterPro" id="IPR036179">
    <property type="entry name" value="Ig-like_dom_sf"/>
</dbReference>
<dbReference type="Gene3D" id="3.80.10.10">
    <property type="entry name" value="Ribonuclease Inhibitor"/>
    <property type="match status" value="1"/>
</dbReference>
<dbReference type="InterPro" id="IPR013783">
    <property type="entry name" value="Ig-like_fold"/>
</dbReference>
<proteinExistence type="predicted"/>
<dbReference type="STRING" id="6280.A0A158PPY7"/>
<dbReference type="WBParaSite" id="BPAG_0000051801-mRNA-1">
    <property type="protein sequence ID" value="BPAG_0000051801-mRNA-1"/>
    <property type="gene ID" value="BPAG_0000051801"/>
</dbReference>
<dbReference type="PROSITE" id="PS51450">
    <property type="entry name" value="LRR"/>
    <property type="match status" value="2"/>
</dbReference>
<dbReference type="PANTHER" id="PTHR24366">
    <property type="entry name" value="IG(IMMUNOGLOBULIN) AND LRR(LEUCINE RICH REPEAT) DOMAINS"/>
    <property type="match status" value="1"/>
</dbReference>
<evidence type="ECO:0000256" key="2">
    <source>
        <dbReference type="ARBA" id="ARBA00022729"/>
    </source>
</evidence>
<dbReference type="Proteomes" id="UP000278627">
    <property type="component" value="Unassembled WGS sequence"/>
</dbReference>
<keyword evidence="4" id="KW-1015">Disulfide bond</keyword>
<reference evidence="9" key="1">
    <citation type="submission" date="2016-04" db="UniProtKB">
        <authorList>
            <consortium name="WormBaseParasite"/>
        </authorList>
    </citation>
    <scope>IDENTIFICATION</scope>
</reference>
<reference evidence="7 8" key="2">
    <citation type="submission" date="2018-11" db="EMBL/GenBank/DDBJ databases">
        <authorList>
            <consortium name="Pathogen Informatics"/>
        </authorList>
    </citation>
    <scope>NUCLEOTIDE SEQUENCE [LARGE SCALE GENOMIC DNA]</scope>
</reference>
<feature type="domain" description="Ig-like" evidence="6">
    <location>
        <begin position="240"/>
        <end position="339"/>
    </location>
</feature>